<dbReference type="AlphaFoldDB" id="A0A5C8EGI6"/>
<comment type="caution">
    <text evidence="1">The sequence shown here is derived from an EMBL/GenBank/DDBJ whole genome shotgun (WGS) entry which is preliminary data.</text>
</comment>
<reference evidence="1 2" key="1">
    <citation type="journal article" date="1992" name="Lakartidningen">
        <title>[Penicillin V and not amoxicillin is the first choice preparation in acute otitis].</title>
        <authorList>
            <person name="Kamme C."/>
            <person name="Lundgren K."/>
            <person name="Prellner K."/>
        </authorList>
    </citation>
    <scope>NUCLEOTIDE SEQUENCE [LARGE SCALE GENOMIC DNA]</scope>
    <source>
        <strain evidence="1 2">PC4580III</strain>
    </source>
</reference>
<gene>
    <name evidence="1" type="ORF">EPJ78_08875</name>
</gene>
<proteinExistence type="predicted"/>
<protein>
    <submittedName>
        <fullName evidence="1">Uncharacterized protein</fullName>
    </submittedName>
</protein>
<dbReference type="RefSeq" id="WP_147771247.1">
    <property type="nucleotide sequence ID" value="NZ_SAYB01000006.1"/>
</dbReference>
<sequence length="178" mass="19913">MFKKISIITIILIANISLLFAQKYSVYVVSPAVGTHKDNALKETYVQTLQNYFTSAGYVNQFSIAAELRNAGIDALMKSPDKNAQIAGKALRAREDRFIVMVAVDELTEETCNKLGLKYEIVKMAADGVVTITVFDKNELPVPYVSFTTGKLQNYEKICKKLVSDTTKKFIDKQSKKK</sequence>
<dbReference type="EMBL" id="SAYB01000006">
    <property type="protein sequence ID" value="TXJ36091.1"/>
    <property type="molecule type" value="Genomic_DNA"/>
</dbReference>
<organism evidence="1 2">
    <name type="scientific">Brachyspira aalborgi</name>
    <dbReference type="NCBI Taxonomy" id="29522"/>
    <lineage>
        <taxon>Bacteria</taxon>
        <taxon>Pseudomonadati</taxon>
        <taxon>Spirochaetota</taxon>
        <taxon>Spirochaetia</taxon>
        <taxon>Brachyspirales</taxon>
        <taxon>Brachyspiraceae</taxon>
        <taxon>Brachyspira</taxon>
    </lineage>
</organism>
<accession>A0A5C8EGI6</accession>
<evidence type="ECO:0000313" key="1">
    <source>
        <dbReference type="EMBL" id="TXJ36091.1"/>
    </source>
</evidence>
<evidence type="ECO:0000313" key="2">
    <source>
        <dbReference type="Proteomes" id="UP000322814"/>
    </source>
</evidence>
<dbReference type="Proteomes" id="UP000322814">
    <property type="component" value="Unassembled WGS sequence"/>
</dbReference>
<name>A0A5C8EGI6_9SPIR</name>